<dbReference type="AlphaFoldDB" id="A0A6P2D495"/>
<dbReference type="EMBL" id="LR593886">
    <property type="protein sequence ID" value="VTR96121.1"/>
    <property type="molecule type" value="Genomic_DNA"/>
</dbReference>
<accession>A0A6P2D495</accession>
<keyword evidence="1" id="KW-1133">Transmembrane helix</keyword>
<dbReference type="KEGG" id="gms:SOIL9_15930"/>
<protein>
    <submittedName>
        <fullName evidence="2">Uncharacterized protein</fullName>
    </submittedName>
</protein>
<evidence type="ECO:0000313" key="3">
    <source>
        <dbReference type="Proteomes" id="UP000464178"/>
    </source>
</evidence>
<gene>
    <name evidence="2" type="ORF">SOIL9_15930</name>
</gene>
<organism evidence="2 3">
    <name type="scientific">Gemmata massiliana</name>
    <dbReference type="NCBI Taxonomy" id="1210884"/>
    <lineage>
        <taxon>Bacteria</taxon>
        <taxon>Pseudomonadati</taxon>
        <taxon>Planctomycetota</taxon>
        <taxon>Planctomycetia</taxon>
        <taxon>Gemmatales</taxon>
        <taxon>Gemmataceae</taxon>
        <taxon>Gemmata</taxon>
    </lineage>
</organism>
<reference evidence="2 3" key="1">
    <citation type="submission" date="2019-05" db="EMBL/GenBank/DDBJ databases">
        <authorList>
            <consortium name="Science for Life Laboratories"/>
        </authorList>
    </citation>
    <scope>NUCLEOTIDE SEQUENCE [LARGE SCALE GENOMIC DNA]</scope>
    <source>
        <strain evidence="2">Soil9</strain>
    </source>
</reference>
<evidence type="ECO:0000313" key="2">
    <source>
        <dbReference type="EMBL" id="VTR96121.1"/>
    </source>
</evidence>
<dbReference type="PROSITE" id="PS51257">
    <property type="entry name" value="PROKAR_LIPOPROTEIN"/>
    <property type="match status" value="1"/>
</dbReference>
<name>A0A6P2D495_9BACT</name>
<sequence>MRAMRIFIGVLLMLGTACLLLMGFAFATLSAGGLERGAPEWWPTVLGAMFEAPETFILIAGMMGGVGLCLYRPGMTRTEGRLMAVTGVILLGLFLQAASREQQWMESRTPNLDGTRHVVKKYCNWFNQGRTVETDEP</sequence>
<keyword evidence="1" id="KW-0472">Membrane</keyword>
<keyword evidence="3" id="KW-1185">Reference proteome</keyword>
<dbReference type="Proteomes" id="UP000464178">
    <property type="component" value="Chromosome"/>
</dbReference>
<keyword evidence="1" id="KW-0812">Transmembrane</keyword>
<evidence type="ECO:0000256" key="1">
    <source>
        <dbReference type="SAM" id="Phobius"/>
    </source>
</evidence>
<proteinExistence type="predicted"/>
<feature type="transmembrane region" description="Helical" evidence="1">
    <location>
        <begin position="55"/>
        <end position="73"/>
    </location>
</feature>